<feature type="transmembrane region" description="Helical" evidence="15">
    <location>
        <begin position="355"/>
        <end position="375"/>
    </location>
</feature>
<dbReference type="AlphaFoldDB" id="A0A835SZS1"/>
<accession>A0A835SZS1</accession>
<dbReference type="PANTHER" id="PTHR12147">
    <property type="entry name" value="METALLOPEPTIDASE M28 FAMILY MEMBER"/>
    <property type="match status" value="1"/>
</dbReference>
<feature type="region of interest" description="Disordered" evidence="14">
    <location>
        <begin position="595"/>
        <end position="621"/>
    </location>
</feature>
<keyword evidence="10 15" id="KW-1133">Transmembrane helix</keyword>
<name>A0A835SZS1_CHLIN</name>
<dbReference type="EMBL" id="JAEHOC010000013">
    <property type="protein sequence ID" value="KAG2436312.1"/>
    <property type="molecule type" value="Genomic_DNA"/>
</dbReference>
<dbReference type="InterPro" id="IPR045175">
    <property type="entry name" value="M28_fam"/>
</dbReference>
<feature type="compositionally biased region" description="Low complexity" evidence="14">
    <location>
        <begin position="849"/>
        <end position="869"/>
    </location>
</feature>
<dbReference type="OrthoDB" id="76293at2759"/>
<evidence type="ECO:0000256" key="5">
    <source>
        <dbReference type="ARBA" id="ARBA00022692"/>
    </source>
</evidence>
<comment type="similarity">
    <text evidence="3">Belongs to the peptidase M28 family.</text>
</comment>
<feature type="transmembrane region" description="Helical" evidence="15">
    <location>
        <begin position="510"/>
        <end position="534"/>
    </location>
</feature>
<evidence type="ECO:0000256" key="13">
    <source>
        <dbReference type="ARBA" id="ARBA00023180"/>
    </source>
</evidence>
<keyword evidence="13" id="KW-0325">Glycoprotein</keyword>
<keyword evidence="8" id="KW-0256">Endoplasmic reticulum</keyword>
<evidence type="ECO:0000256" key="12">
    <source>
        <dbReference type="ARBA" id="ARBA00023136"/>
    </source>
</evidence>
<feature type="transmembrane region" description="Helical" evidence="15">
    <location>
        <begin position="554"/>
        <end position="580"/>
    </location>
</feature>
<evidence type="ECO:0000256" key="9">
    <source>
        <dbReference type="ARBA" id="ARBA00022833"/>
    </source>
</evidence>
<evidence type="ECO:0000256" key="3">
    <source>
        <dbReference type="ARBA" id="ARBA00010918"/>
    </source>
</evidence>
<comment type="cofactor">
    <cofactor evidence="1">
        <name>Zn(2+)</name>
        <dbReference type="ChEBI" id="CHEBI:29105"/>
    </cofactor>
</comment>
<dbReference type="Proteomes" id="UP000650467">
    <property type="component" value="Unassembled WGS sequence"/>
</dbReference>
<gene>
    <name evidence="17" type="ORF">HXX76_006623</name>
</gene>
<feature type="transmembrane region" description="Helical" evidence="15">
    <location>
        <begin position="387"/>
        <end position="407"/>
    </location>
</feature>
<keyword evidence="6" id="KW-0479">Metal-binding</keyword>
<evidence type="ECO:0000256" key="8">
    <source>
        <dbReference type="ARBA" id="ARBA00022824"/>
    </source>
</evidence>
<evidence type="ECO:0000259" key="16">
    <source>
        <dbReference type="Pfam" id="PF04389"/>
    </source>
</evidence>
<dbReference type="GO" id="GO:0046872">
    <property type="term" value="F:metal ion binding"/>
    <property type="evidence" value="ECO:0007669"/>
    <property type="project" value="UniProtKB-KW"/>
</dbReference>
<feature type="region of interest" description="Disordered" evidence="14">
    <location>
        <begin position="846"/>
        <end position="869"/>
    </location>
</feature>
<keyword evidence="5 15" id="KW-0812">Transmembrane</keyword>
<evidence type="ECO:0000256" key="14">
    <source>
        <dbReference type="SAM" id="MobiDB-lite"/>
    </source>
</evidence>
<dbReference type="Gene3D" id="3.40.630.10">
    <property type="entry name" value="Zn peptidases"/>
    <property type="match status" value="1"/>
</dbReference>
<dbReference type="GO" id="GO:0005789">
    <property type="term" value="C:endoplasmic reticulum membrane"/>
    <property type="evidence" value="ECO:0007669"/>
    <property type="project" value="UniProtKB-SubCell"/>
</dbReference>
<feature type="transmembrane region" description="Helical" evidence="15">
    <location>
        <begin position="458"/>
        <end position="479"/>
    </location>
</feature>
<feature type="transmembrane region" description="Helical" evidence="15">
    <location>
        <begin position="419"/>
        <end position="437"/>
    </location>
</feature>
<keyword evidence="7" id="KW-0378">Hydrolase</keyword>
<dbReference type="SUPFAM" id="SSF53187">
    <property type="entry name" value="Zn-dependent exopeptidases"/>
    <property type="match status" value="1"/>
</dbReference>
<feature type="domain" description="Peptidase M28" evidence="16">
    <location>
        <begin position="107"/>
        <end position="301"/>
    </location>
</feature>
<reference evidence="17" key="1">
    <citation type="journal article" date="2020" name="bioRxiv">
        <title>Comparative genomics of Chlamydomonas.</title>
        <authorList>
            <person name="Craig R.J."/>
            <person name="Hasan A.R."/>
            <person name="Ness R.W."/>
            <person name="Keightley P.D."/>
        </authorList>
    </citation>
    <scope>NUCLEOTIDE SEQUENCE</scope>
    <source>
        <strain evidence="17">SAG 7.73</strain>
    </source>
</reference>
<evidence type="ECO:0000256" key="2">
    <source>
        <dbReference type="ARBA" id="ARBA00004477"/>
    </source>
</evidence>
<keyword evidence="4" id="KW-0645">Protease</keyword>
<comment type="caution">
    <text evidence="17">The sequence shown here is derived from an EMBL/GenBank/DDBJ whole genome shotgun (WGS) entry which is preliminary data.</text>
</comment>
<dbReference type="GO" id="GO:0006508">
    <property type="term" value="P:proteolysis"/>
    <property type="evidence" value="ECO:0007669"/>
    <property type="project" value="UniProtKB-KW"/>
</dbReference>
<keyword evidence="12 15" id="KW-0472">Membrane</keyword>
<dbReference type="Pfam" id="PF04389">
    <property type="entry name" value="Peptidase_M28"/>
    <property type="match status" value="1"/>
</dbReference>
<protein>
    <recommendedName>
        <fullName evidence="16">Peptidase M28 domain-containing protein</fullName>
    </recommendedName>
</protein>
<sequence>MMVLMEKRLHWMPPIRNATAAPEFFSEERAWAHMQALAGDLPDRQISMPQLRLAHDYVEAQGRLLQQLAAARGGDVEVQVYRENVTGSVAMDFGGVAFTNAYNSLTNIIVTITPAGTAGRPGLLIASHHDSAVASPGASDDVAMVAVMLEAARALLSRPPASLPAVPLVLLFDGGEESICQAGHGFFNASAHARGLGAFINLEAMGAGGLPILFQHTGAWTVAAWAAGSPNAHGARIAQDIFDTGLIPGDTDYRMFSARHFGTLPGLDIAFIRDSVAYHSSLDCVERVRRGSLQDMGEALLGGLMSMAATMAADTEGKLRSREAIQERAVYFDLIGGGMVHYTDTTARMLHTAPLALFIMLPLASVAGGHTAAGVMQRMAAAAVRALRAFVGALVAPALLGVARVLLTGVSMAWFAHHWLAYLIYLPIAAAFALGPWMRLRDEAMRLRPGQQGHYVACQVYGVGLLLSALAAGLCLAGLQGFSQIFAMGGMLGFAVGSVLDNGAPTLTPLAAAGVLAVSTVPLAAMGAILGTFLDVMMERMALTGHHSTLLADGLIGVLTGSAALGYSCCCLLPLMAYALGGLLGSGPTVFADPDTHTGASKKKPSSSSSGSSRAPEGRDWSSRKGVLGLLVATSLGAAVWISVAGGAGSGLEPYNASNPRRVTITHLHETSSWLPEDDEFPASAARAVGAAVSASLLHPAAAATAEQVQEPPPSPEEERRELAPLVSPPPRVTAKWAMGIVDSNPWEQILRALPRAAAAAATNTTAAAAAGSLLETAPLTLPYVRQSKVRHGEAAARPYEFASFHPLDRLLGKLVLEAEPAAEPPVAVPPYVRLLQEEVIAAEDGSCPSSSDHAAASGAAGSCSADGAPSRRRLHLRVFTEAHCWAMLNITTAKPIRRWSLPSPPVAAPLQQPGGGVGGYFHMVRFSHEAGSPFWELWIDVDLEDSAGKGGERAEGGGPGAAWASVELSATYLSLTRELIEMRDALPKWVLPTWIGTTYHSAYVY</sequence>
<evidence type="ECO:0000256" key="4">
    <source>
        <dbReference type="ARBA" id="ARBA00022670"/>
    </source>
</evidence>
<evidence type="ECO:0000313" key="18">
    <source>
        <dbReference type="Proteomes" id="UP000650467"/>
    </source>
</evidence>
<feature type="region of interest" description="Disordered" evidence="14">
    <location>
        <begin position="702"/>
        <end position="723"/>
    </location>
</feature>
<evidence type="ECO:0000256" key="11">
    <source>
        <dbReference type="ARBA" id="ARBA00023049"/>
    </source>
</evidence>
<dbReference type="PANTHER" id="PTHR12147:SF22">
    <property type="entry name" value="ENDOPLASMIC RETICULUM METALLOPEPTIDASE 1"/>
    <property type="match status" value="1"/>
</dbReference>
<dbReference type="FunFam" id="3.40.630.10:FF:000008">
    <property type="entry name" value="Endoplasmic reticulum metallopeptidase 1"/>
    <property type="match status" value="1"/>
</dbReference>
<proteinExistence type="inferred from homology"/>
<evidence type="ECO:0000256" key="15">
    <source>
        <dbReference type="SAM" id="Phobius"/>
    </source>
</evidence>
<evidence type="ECO:0000256" key="10">
    <source>
        <dbReference type="ARBA" id="ARBA00022989"/>
    </source>
</evidence>
<organism evidence="17 18">
    <name type="scientific">Chlamydomonas incerta</name>
    <dbReference type="NCBI Taxonomy" id="51695"/>
    <lineage>
        <taxon>Eukaryota</taxon>
        <taxon>Viridiplantae</taxon>
        <taxon>Chlorophyta</taxon>
        <taxon>core chlorophytes</taxon>
        <taxon>Chlorophyceae</taxon>
        <taxon>CS clade</taxon>
        <taxon>Chlamydomonadales</taxon>
        <taxon>Chlamydomonadaceae</taxon>
        <taxon>Chlamydomonas</taxon>
    </lineage>
</organism>
<dbReference type="InterPro" id="IPR048024">
    <property type="entry name" value="Fxna-like_M28_dom"/>
</dbReference>
<comment type="subcellular location">
    <subcellularLocation>
        <location evidence="2">Endoplasmic reticulum membrane</location>
        <topology evidence="2">Multi-pass membrane protein</topology>
    </subcellularLocation>
</comment>
<evidence type="ECO:0000313" key="17">
    <source>
        <dbReference type="EMBL" id="KAG2436312.1"/>
    </source>
</evidence>
<evidence type="ECO:0000256" key="7">
    <source>
        <dbReference type="ARBA" id="ARBA00022801"/>
    </source>
</evidence>
<keyword evidence="9" id="KW-0862">Zinc</keyword>
<evidence type="ECO:0000256" key="6">
    <source>
        <dbReference type="ARBA" id="ARBA00022723"/>
    </source>
</evidence>
<dbReference type="GO" id="GO:0008235">
    <property type="term" value="F:metalloexopeptidase activity"/>
    <property type="evidence" value="ECO:0007669"/>
    <property type="project" value="InterPro"/>
</dbReference>
<evidence type="ECO:0000256" key="1">
    <source>
        <dbReference type="ARBA" id="ARBA00001947"/>
    </source>
</evidence>
<keyword evidence="18" id="KW-1185">Reference proteome</keyword>
<dbReference type="InterPro" id="IPR007484">
    <property type="entry name" value="Peptidase_M28"/>
</dbReference>
<keyword evidence="11" id="KW-0482">Metalloprotease</keyword>
<dbReference type="CDD" id="cd03875">
    <property type="entry name" value="M28_Fxna_like"/>
    <property type="match status" value="1"/>
</dbReference>